<reference evidence="2 3" key="1">
    <citation type="journal article" date="2019" name="Nat. Ecol. Evol.">
        <title>Megaphylogeny resolves global patterns of mushroom evolution.</title>
        <authorList>
            <person name="Varga T."/>
            <person name="Krizsan K."/>
            <person name="Foldi C."/>
            <person name="Dima B."/>
            <person name="Sanchez-Garcia M."/>
            <person name="Sanchez-Ramirez S."/>
            <person name="Szollosi G.J."/>
            <person name="Szarkandi J.G."/>
            <person name="Papp V."/>
            <person name="Albert L."/>
            <person name="Andreopoulos W."/>
            <person name="Angelini C."/>
            <person name="Antonin V."/>
            <person name="Barry K.W."/>
            <person name="Bougher N.L."/>
            <person name="Buchanan P."/>
            <person name="Buyck B."/>
            <person name="Bense V."/>
            <person name="Catcheside P."/>
            <person name="Chovatia M."/>
            <person name="Cooper J."/>
            <person name="Damon W."/>
            <person name="Desjardin D."/>
            <person name="Finy P."/>
            <person name="Geml J."/>
            <person name="Haridas S."/>
            <person name="Hughes K."/>
            <person name="Justo A."/>
            <person name="Karasinski D."/>
            <person name="Kautmanova I."/>
            <person name="Kiss B."/>
            <person name="Kocsube S."/>
            <person name="Kotiranta H."/>
            <person name="LaButti K.M."/>
            <person name="Lechner B.E."/>
            <person name="Liimatainen K."/>
            <person name="Lipzen A."/>
            <person name="Lukacs Z."/>
            <person name="Mihaltcheva S."/>
            <person name="Morgado L.N."/>
            <person name="Niskanen T."/>
            <person name="Noordeloos M.E."/>
            <person name="Ohm R.A."/>
            <person name="Ortiz-Santana B."/>
            <person name="Ovrebo C."/>
            <person name="Racz N."/>
            <person name="Riley R."/>
            <person name="Savchenko A."/>
            <person name="Shiryaev A."/>
            <person name="Soop K."/>
            <person name="Spirin V."/>
            <person name="Szebenyi C."/>
            <person name="Tomsovsky M."/>
            <person name="Tulloss R.E."/>
            <person name="Uehling J."/>
            <person name="Grigoriev I.V."/>
            <person name="Vagvolgyi C."/>
            <person name="Papp T."/>
            <person name="Martin F.M."/>
            <person name="Miettinen O."/>
            <person name="Hibbett D.S."/>
            <person name="Nagy L.G."/>
        </authorList>
    </citation>
    <scope>NUCLEOTIDE SEQUENCE [LARGE SCALE GENOMIC DNA]</scope>
    <source>
        <strain evidence="2 3">CBS 962.96</strain>
    </source>
</reference>
<proteinExistence type="predicted"/>
<feature type="region of interest" description="Disordered" evidence="1">
    <location>
        <begin position="63"/>
        <end position="82"/>
    </location>
</feature>
<evidence type="ECO:0000313" key="2">
    <source>
        <dbReference type="EMBL" id="THU96127.1"/>
    </source>
</evidence>
<evidence type="ECO:0000313" key="3">
    <source>
        <dbReference type="Proteomes" id="UP000297245"/>
    </source>
</evidence>
<keyword evidence="3" id="KW-1185">Reference proteome</keyword>
<dbReference type="Proteomes" id="UP000297245">
    <property type="component" value="Unassembled WGS sequence"/>
</dbReference>
<feature type="compositionally biased region" description="Polar residues" evidence="1">
    <location>
        <begin position="63"/>
        <end position="76"/>
    </location>
</feature>
<protein>
    <submittedName>
        <fullName evidence="2">Uncharacterized protein</fullName>
    </submittedName>
</protein>
<dbReference type="AlphaFoldDB" id="A0A4S8M210"/>
<accession>A0A4S8M210</accession>
<evidence type="ECO:0000256" key="1">
    <source>
        <dbReference type="SAM" id="MobiDB-lite"/>
    </source>
</evidence>
<sequence>MSNYVGVAQGCSRAKIPARTKLDRAKCYVHAVIYCIYTGNAAKLRLIRSRDADNPYSMCPLQNKATSSSPDQMTQKTKTKHTVHPKNLNLTIRLCSYKSKPVNHGHRMLGLTRQCPAGLTCNEPLTGSSIKTNNHSRKVCFRNSCWETTRQCLARPYLQRAPSEYLGSTYLETGNRATKIEWIAVGLMGEKNSEKE</sequence>
<name>A0A4S8M210_DENBC</name>
<gene>
    <name evidence="2" type="ORF">K435DRAFT_102568</name>
</gene>
<dbReference type="EMBL" id="ML179183">
    <property type="protein sequence ID" value="THU96127.1"/>
    <property type="molecule type" value="Genomic_DNA"/>
</dbReference>
<organism evidence="2 3">
    <name type="scientific">Dendrothele bispora (strain CBS 962.96)</name>
    <dbReference type="NCBI Taxonomy" id="1314807"/>
    <lineage>
        <taxon>Eukaryota</taxon>
        <taxon>Fungi</taxon>
        <taxon>Dikarya</taxon>
        <taxon>Basidiomycota</taxon>
        <taxon>Agaricomycotina</taxon>
        <taxon>Agaricomycetes</taxon>
        <taxon>Agaricomycetidae</taxon>
        <taxon>Agaricales</taxon>
        <taxon>Agaricales incertae sedis</taxon>
        <taxon>Dendrothele</taxon>
    </lineage>
</organism>